<keyword evidence="7" id="KW-0406">Ion transport</keyword>
<evidence type="ECO:0000256" key="2">
    <source>
        <dbReference type="ARBA" id="ARBA00008873"/>
    </source>
</evidence>
<dbReference type="RefSeq" id="WP_079653335.1">
    <property type="nucleotide sequence ID" value="NZ_LT670846.1"/>
</dbReference>
<dbReference type="InterPro" id="IPR027469">
    <property type="entry name" value="Cation_efflux_TMD_sf"/>
</dbReference>
<dbReference type="PANTHER" id="PTHR11562">
    <property type="entry name" value="CATION EFFLUX PROTEIN/ ZINC TRANSPORTER"/>
    <property type="match status" value="1"/>
</dbReference>
<dbReference type="GO" id="GO:0005385">
    <property type="term" value="F:zinc ion transmembrane transporter activity"/>
    <property type="evidence" value="ECO:0007669"/>
    <property type="project" value="TreeGrafter"/>
</dbReference>
<evidence type="ECO:0000313" key="12">
    <source>
        <dbReference type="EMBL" id="SHK16668.1"/>
    </source>
</evidence>
<keyword evidence="5" id="KW-0862">Zinc</keyword>
<feature type="transmembrane region" description="Helical" evidence="9">
    <location>
        <begin position="72"/>
        <end position="91"/>
    </location>
</feature>
<dbReference type="Pfam" id="PF01545">
    <property type="entry name" value="Cation_efflux"/>
    <property type="match status" value="1"/>
</dbReference>
<evidence type="ECO:0000259" key="11">
    <source>
        <dbReference type="Pfam" id="PF16916"/>
    </source>
</evidence>
<dbReference type="InterPro" id="IPR027470">
    <property type="entry name" value="Cation_efflux_CTD"/>
</dbReference>
<protein>
    <submittedName>
        <fullName evidence="12">Cobalt-zinc-cadmium efflux system protein</fullName>
    </submittedName>
</protein>
<evidence type="ECO:0000256" key="4">
    <source>
        <dbReference type="ARBA" id="ARBA00022692"/>
    </source>
</evidence>
<dbReference type="GO" id="GO:0005886">
    <property type="term" value="C:plasma membrane"/>
    <property type="evidence" value="ECO:0007669"/>
    <property type="project" value="TreeGrafter"/>
</dbReference>
<keyword evidence="3" id="KW-0813">Transport</keyword>
<evidence type="ECO:0000259" key="10">
    <source>
        <dbReference type="Pfam" id="PF01545"/>
    </source>
</evidence>
<evidence type="ECO:0000256" key="1">
    <source>
        <dbReference type="ARBA" id="ARBA00004141"/>
    </source>
</evidence>
<keyword evidence="4 9" id="KW-0812">Transmembrane</keyword>
<dbReference type="InterPro" id="IPR058533">
    <property type="entry name" value="Cation_efflux_TM"/>
</dbReference>
<feature type="transmembrane region" description="Helical" evidence="9">
    <location>
        <begin position="141"/>
        <end position="166"/>
    </location>
</feature>
<dbReference type="Gene3D" id="1.20.1510.10">
    <property type="entry name" value="Cation efflux protein transmembrane domain"/>
    <property type="match status" value="1"/>
</dbReference>
<evidence type="ECO:0000256" key="5">
    <source>
        <dbReference type="ARBA" id="ARBA00022906"/>
    </source>
</evidence>
<sequence length="286" mass="31515">MQVEKSLKLSLLVVLGFAFVELVSGLYTNSLALISDAGHMFTDSFSILVVLFSSLLAKSEANTRRPFGFKRLEVLVTLFNSLMLLFLVGFLVYEGVLRMITPQPIKAEETLAVATLGLLVNLLVGYLLHEHSKSSASIKSAFLHVVFDAIGSLSAIISSLLVLFFSLQVADAVVGFVLSLLILPQVYTIVAESLRILMHFSPKDVPSQKLIQDILKIDGVIDIHSFHLWSIKPQEHVLTVHLVLEDISKAYDAVKNVRKLLEGYGIKELTVQVEPAGKECPSKQEV</sequence>
<dbReference type="InterPro" id="IPR050681">
    <property type="entry name" value="CDF/SLC30A"/>
</dbReference>
<evidence type="ECO:0000256" key="6">
    <source>
        <dbReference type="ARBA" id="ARBA00022989"/>
    </source>
</evidence>
<feature type="transmembrane region" description="Helical" evidence="9">
    <location>
        <begin position="172"/>
        <end position="190"/>
    </location>
</feature>
<feature type="transmembrane region" description="Helical" evidence="9">
    <location>
        <begin position="111"/>
        <end position="129"/>
    </location>
</feature>
<keyword evidence="6 9" id="KW-1133">Transmembrane helix</keyword>
<dbReference type="Pfam" id="PF16916">
    <property type="entry name" value="ZT_dimer"/>
    <property type="match status" value="1"/>
</dbReference>
<keyword evidence="5" id="KW-0864">Zinc transport</keyword>
<dbReference type="NCBIfam" id="TIGR01297">
    <property type="entry name" value="CDF"/>
    <property type="match status" value="1"/>
</dbReference>
<evidence type="ECO:0000256" key="8">
    <source>
        <dbReference type="ARBA" id="ARBA00023136"/>
    </source>
</evidence>
<gene>
    <name evidence="12" type="ORF">SAMN05444391_0129</name>
</gene>
<dbReference type="EMBL" id="LT670846">
    <property type="protein sequence ID" value="SHK16668.1"/>
    <property type="molecule type" value="Genomic_DNA"/>
</dbReference>
<dbReference type="InterPro" id="IPR002524">
    <property type="entry name" value="Cation_efflux"/>
</dbReference>
<accession>A0A1M6Q934</accession>
<feature type="domain" description="Cation efflux protein cytoplasmic" evidence="11">
    <location>
        <begin position="207"/>
        <end position="275"/>
    </location>
</feature>
<evidence type="ECO:0000256" key="3">
    <source>
        <dbReference type="ARBA" id="ARBA00022448"/>
    </source>
</evidence>
<evidence type="ECO:0000256" key="9">
    <source>
        <dbReference type="SAM" id="Phobius"/>
    </source>
</evidence>
<dbReference type="PANTHER" id="PTHR11562:SF17">
    <property type="entry name" value="RE54080P-RELATED"/>
    <property type="match status" value="1"/>
</dbReference>
<dbReference type="InterPro" id="IPR036837">
    <property type="entry name" value="Cation_efflux_CTD_sf"/>
</dbReference>
<dbReference type="SUPFAM" id="SSF160240">
    <property type="entry name" value="Cation efflux protein cytoplasmic domain-like"/>
    <property type="match status" value="1"/>
</dbReference>
<dbReference type="Proteomes" id="UP000189810">
    <property type="component" value="Chromosome I"/>
</dbReference>
<comment type="similarity">
    <text evidence="2">Belongs to the cation diffusion facilitator (CDF) transporter (TC 2.A.4) family. SLC30A subfamily.</text>
</comment>
<evidence type="ECO:0000256" key="7">
    <source>
        <dbReference type="ARBA" id="ARBA00023065"/>
    </source>
</evidence>
<dbReference type="OrthoDB" id="9809646at2"/>
<reference evidence="12 13" key="1">
    <citation type="submission" date="2016-11" db="EMBL/GenBank/DDBJ databases">
        <authorList>
            <person name="Jaros S."/>
            <person name="Januszkiewicz K."/>
            <person name="Wedrychowicz H."/>
        </authorList>
    </citation>
    <scope>NUCLEOTIDE SEQUENCE [LARGE SCALE GENOMIC DNA]</scope>
    <source>
        <strain evidence="12 13">DSM 19557</strain>
    </source>
</reference>
<dbReference type="AlphaFoldDB" id="A0A1M6Q934"/>
<organism evidence="12 13">
    <name type="scientific">Thermocrinis minervae</name>
    <dbReference type="NCBI Taxonomy" id="381751"/>
    <lineage>
        <taxon>Bacteria</taxon>
        <taxon>Pseudomonadati</taxon>
        <taxon>Aquificota</taxon>
        <taxon>Aquificia</taxon>
        <taxon>Aquificales</taxon>
        <taxon>Aquificaceae</taxon>
        <taxon>Thermocrinis</taxon>
    </lineage>
</organism>
<keyword evidence="8 9" id="KW-0472">Membrane</keyword>
<dbReference type="STRING" id="381751.SAMN05444391_0129"/>
<name>A0A1M6Q934_9AQUI</name>
<feature type="domain" description="Cation efflux protein transmembrane" evidence="10">
    <location>
        <begin position="7"/>
        <end position="198"/>
    </location>
</feature>
<comment type="subcellular location">
    <subcellularLocation>
        <location evidence="1">Membrane</location>
        <topology evidence="1">Multi-pass membrane protein</topology>
    </subcellularLocation>
</comment>
<proteinExistence type="inferred from homology"/>
<evidence type="ECO:0000313" key="13">
    <source>
        <dbReference type="Proteomes" id="UP000189810"/>
    </source>
</evidence>
<keyword evidence="13" id="KW-1185">Reference proteome</keyword>
<dbReference type="SUPFAM" id="SSF161111">
    <property type="entry name" value="Cation efflux protein transmembrane domain-like"/>
    <property type="match status" value="1"/>
</dbReference>